<comment type="subcellular location">
    <subcellularLocation>
        <location evidence="1">Plastid</location>
    </subcellularLocation>
</comment>
<accession>A0A0F9GUJ9</accession>
<evidence type="ECO:0000256" key="1">
    <source>
        <dbReference type="ARBA" id="ARBA00004474"/>
    </source>
</evidence>
<dbReference type="PANTHER" id="PTHR39638">
    <property type="entry name" value="YCF35"/>
    <property type="match status" value="1"/>
</dbReference>
<dbReference type="PANTHER" id="PTHR39638:SF2">
    <property type="entry name" value="YCF35"/>
    <property type="match status" value="1"/>
</dbReference>
<dbReference type="EMBL" id="LAZR01016927">
    <property type="protein sequence ID" value="KKM02449.1"/>
    <property type="molecule type" value="Genomic_DNA"/>
</dbReference>
<dbReference type="InterPro" id="IPR009666">
    <property type="entry name" value="Uncharacterised_Ycf35"/>
</dbReference>
<sequence length="126" mass="14932">MSHYTSVKTKIYEDATLIEVLKEMGYEVSYETNMNNSWGGNRRVNFQIVIPNSDNIGFVRKAGERNFSMVVDWFGVKGVSRREFLPKVMREYSKRIVYRQARAMGYRVEQHVNKKDNSIRMVLRKR</sequence>
<gene>
    <name evidence="3" type="ORF">LCGC14_1784310</name>
</gene>
<dbReference type="Pfam" id="PF06868">
    <property type="entry name" value="DUF1257"/>
    <property type="match status" value="1"/>
</dbReference>
<comment type="caution">
    <text evidence="3">The sequence shown here is derived from an EMBL/GenBank/DDBJ whole genome shotgun (WGS) entry which is preliminary data.</text>
</comment>
<name>A0A0F9GUJ9_9ZZZZ</name>
<organism evidence="3">
    <name type="scientific">marine sediment metagenome</name>
    <dbReference type="NCBI Taxonomy" id="412755"/>
    <lineage>
        <taxon>unclassified sequences</taxon>
        <taxon>metagenomes</taxon>
        <taxon>ecological metagenomes</taxon>
    </lineage>
</organism>
<protein>
    <recommendedName>
        <fullName evidence="4">DUF1257 domain-containing protein</fullName>
    </recommendedName>
</protein>
<evidence type="ECO:0000256" key="2">
    <source>
        <dbReference type="ARBA" id="ARBA00022640"/>
    </source>
</evidence>
<proteinExistence type="predicted"/>
<dbReference type="AlphaFoldDB" id="A0A0F9GUJ9"/>
<evidence type="ECO:0000313" key="3">
    <source>
        <dbReference type="EMBL" id="KKM02449.1"/>
    </source>
</evidence>
<keyword evidence="2" id="KW-0934">Plastid</keyword>
<evidence type="ECO:0008006" key="4">
    <source>
        <dbReference type="Google" id="ProtNLM"/>
    </source>
</evidence>
<dbReference type="GO" id="GO:0009536">
    <property type="term" value="C:plastid"/>
    <property type="evidence" value="ECO:0007669"/>
    <property type="project" value="UniProtKB-SubCell"/>
</dbReference>
<reference evidence="3" key="1">
    <citation type="journal article" date="2015" name="Nature">
        <title>Complex archaea that bridge the gap between prokaryotes and eukaryotes.</title>
        <authorList>
            <person name="Spang A."/>
            <person name="Saw J.H."/>
            <person name="Jorgensen S.L."/>
            <person name="Zaremba-Niedzwiedzka K."/>
            <person name="Martijn J."/>
            <person name="Lind A.E."/>
            <person name="van Eijk R."/>
            <person name="Schleper C."/>
            <person name="Guy L."/>
            <person name="Ettema T.J."/>
        </authorList>
    </citation>
    <scope>NUCLEOTIDE SEQUENCE</scope>
</reference>